<gene>
    <name evidence="2" type="ORF">J2W49_003299</name>
</gene>
<keyword evidence="3" id="KW-1185">Reference proteome</keyword>
<name>A0ABU1WPW2_9BURK</name>
<comment type="caution">
    <text evidence="2">The sequence shown here is derived from an EMBL/GenBank/DDBJ whole genome shotgun (WGS) entry which is preliminary data.</text>
</comment>
<dbReference type="RefSeq" id="WP_310318500.1">
    <property type="nucleotide sequence ID" value="NZ_JAVDWU010000007.1"/>
</dbReference>
<evidence type="ECO:0000256" key="1">
    <source>
        <dbReference type="SAM" id="MobiDB-lite"/>
    </source>
</evidence>
<dbReference type="Proteomes" id="UP001265700">
    <property type="component" value="Unassembled WGS sequence"/>
</dbReference>
<organism evidence="2 3">
    <name type="scientific">Hydrogenophaga palleronii</name>
    <dbReference type="NCBI Taxonomy" id="65655"/>
    <lineage>
        <taxon>Bacteria</taxon>
        <taxon>Pseudomonadati</taxon>
        <taxon>Pseudomonadota</taxon>
        <taxon>Betaproteobacteria</taxon>
        <taxon>Burkholderiales</taxon>
        <taxon>Comamonadaceae</taxon>
        <taxon>Hydrogenophaga</taxon>
    </lineage>
</organism>
<evidence type="ECO:0000313" key="2">
    <source>
        <dbReference type="EMBL" id="MDR7151323.1"/>
    </source>
</evidence>
<dbReference type="InterPro" id="IPR021549">
    <property type="entry name" value="DUF2894"/>
</dbReference>
<proteinExistence type="predicted"/>
<dbReference type="EMBL" id="JAVDWU010000007">
    <property type="protein sequence ID" value="MDR7151323.1"/>
    <property type="molecule type" value="Genomic_DNA"/>
</dbReference>
<reference evidence="2 3" key="1">
    <citation type="submission" date="2023-07" db="EMBL/GenBank/DDBJ databases">
        <title>Sorghum-associated microbial communities from plants grown in Nebraska, USA.</title>
        <authorList>
            <person name="Schachtman D."/>
        </authorList>
    </citation>
    <scope>NUCLEOTIDE SEQUENCE [LARGE SCALE GENOMIC DNA]</scope>
    <source>
        <strain evidence="2 3">4249</strain>
    </source>
</reference>
<sequence length="138" mass="15161">MSDKVPPTHGSPLAALNAHIAQASQLARQELPQSPGQTDATPWPTLRSAQRFHETWSRISAETEVSKAEQRAPDNAGPLNSHKLVLHTLSLMRHLSPDYLRGFLAQAETLLWLEQAHALPRQQVVGKGGAAKVVRKKK</sequence>
<dbReference type="Pfam" id="PF11445">
    <property type="entry name" value="DUF2894"/>
    <property type="match status" value="1"/>
</dbReference>
<feature type="region of interest" description="Disordered" evidence="1">
    <location>
        <begin position="61"/>
        <end position="80"/>
    </location>
</feature>
<protein>
    <recommendedName>
        <fullName evidence="4">DUF2894 domain-containing protein</fullName>
    </recommendedName>
</protein>
<feature type="region of interest" description="Disordered" evidence="1">
    <location>
        <begin position="24"/>
        <end position="47"/>
    </location>
</feature>
<accession>A0ABU1WPW2</accession>
<evidence type="ECO:0000313" key="3">
    <source>
        <dbReference type="Proteomes" id="UP001265700"/>
    </source>
</evidence>
<feature type="compositionally biased region" description="Polar residues" evidence="1">
    <location>
        <begin position="24"/>
        <end position="40"/>
    </location>
</feature>
<evidence type="ECO:0008006" key="4">
    <source>
        <dbReference type="Google" id="ProtNLM"/>
    </source>
</evidence>